<dbReference type="SMART" id="SM00338">
    <property type="entry name" value="BRLZ"/>
    <property type="match status" value="1"/>
</dbReference>
<sequence>MSVAVAPRNSQHMPRSSTRNHSPMDSKKAVIKTEDTSSKDSNALSAGKSTPPHLDPPPTVKEPPDQLDNKNNTKGTSNEEGLDYFSTGHHNNHFSREPNPFEQSFSNPSSEAPASKSLLPPVAALASPAPLGGEGPSAGGYNWPGSLRSGPLSPAMLGGPVGAGPGDYFDPSLRGSTFPSGVTPNESSLRTGLTPGGGGSMFPVPSPNSQALYQQLASGGATPSTLDFHRTAMNAKAARGGSNLSTNGNIQEEKRAPVASMDPSLQQQPQQPTFGQHDNDAANGLFLLAQAGNGAQANNQYAMNNAANANMSSNRSHETSPNMATAARNNGSIGGHSEMSGEISDSGDQGKPATRSRGKRASAGKNGSTNGKRKTDDTPVKQSSGKKQKNMSMDMEGMDSDEEQVNIKEEQYHADGKKMTDEEKRKNFLERNRVAALKCRQRKKQWLANLQAKVEIFSSENDSLSAQVSSLREEIVGLKTLLLQHKDCPVSQSQGLGGYFQQQQDFNPHSNPYGMGMQNGQQVMAGQRR</sequence>
<dbReference type="Proteomes" id="UP001590950">
    <property type="component" value="Unassembled WGS sequence"/>
</dbReference>
<feature type="compositionally biased region" description="Low complexity" evidence="7">
    <location>
        <begin position="112"/>
        <end position="131"/>
    </location>
</feature>
<proteinExistence type="predicted"/>
<dbReference type="PROSITE" id="PS50217">
    <property type="entry name" value="BZIP"/>
    <property type="match status" value="1"/>
</dbReference>
<feature type="region of interest" description="Disordered" evidence="7">
    <location>
        <begin position="1"/>
        <end position="208"/>
    </location>
</feature>
<dbReference type="PANTHER" id="PTHR19304">
    <property type="entry name" value="CYCLIC-AMP RESPONSE ELEMENT BINDING PROTEIN"/>
    <property type="match status" value="1"/>
</dbReference>
<feature type="compositionally biased region" description="Polar residues" evidence="7">
    <location>
        <begin position="39"/>
        <end position="48"/>
    </location>
</feature>
<comment type="subcellular location">
    <subcellularLocation>
        <location evidence="1">Nucleus</location>
    </subcellularLocation>
</comment>
<accession>A0ABR4AKP8</accession>
<dbReference type="EMBL" id="JBEFKJ010000006">
    <property type="protein sequence ID" value="KAL2045663.1"/>
    <property type="molecule type" value="Genomic_DNA"/>
</dbReference>
<dbReference type="CDD" id="cd14687">
    <property type="entry name" value="bZIP_ATF2"/>
    <property type="match status" value="1"/>
</dbReference>
<feature type="compositionally biased region" description="Polar residues" evidence="7">
    <location>
        <begin position="69"/>
        <end position="79"/>
    </location>
</feature>
<feature type="compositionally biased region" description="Polar residues" evidence="7">
    <location>
        <begin position="311"/>
        <end position="331"/>
    </location>
</feature>
<dbReference type="Pfam" id="PF00170">
    <property type="entry name" value="bZIP_1"/>
    <property type="match status" value="1"/>
</dbReference>
<evidence type="ECO:0000256" key="5">
    <source>
        <dbReference type="ARBA" id="ARBA00023242"/>
    </source>
</evidence>
<evidence type="ECO:0000256" key="1">
    <source>
        <dbReference type="ARBA" id="ARBA00004123"/>
    </source>
</evidence>
<dbReference type="SUPFAM" id="SSF57959">
    <property type="entry name" value="Leucine zipper domain"/>
    <property type="match status" value="1"/>
</dbReference>
<organism evidence="9 10">
    <name type="scientific">Stereocaulon virgatum</name>
    <dbReference type="NCBI Taxonomy" id="373712"/>
    <lineage>
        <taxon>Eukaryota</taxon>
        <taxon>Fungi</taxon>
        <taxon>Dikarya</taxon>
        <taxon>Ascomycota</taxon>
        <taxon>Pezizomycotina</taxon>
        <taxon>Lecanoromycetes</taxon>
        <taxon>OSLEUM clade</taxon>
        <taxon>Lecanoromycetidae</taxon>
        <taxon>Lecanorales</taxon>
        <taxon>Lecanorineae</taxon>
        <taxon>Stereocaulaceae</taxon>
        <taxon>Stereocaulon</taxon>
    </lineage>
</organism>
<keyword evidence="4" id="KW-0804">Transcription</keyword>
<feature type="region of interest" description="Disordered" evidence="7">
    <location>
        <begin position="237"/>
        <end position="280"/>
    </location>
</feature>
<evidence type="ECO:0000256" key="2">
    <source>
        <dbReference type="ARBA" id="ARBA00023015"/>
    </source>
</evidence>
<dbReference type="InterPro" id="IPR020956">
    <property type="entry name" value="TF_Aft1_OSM"/>
</dbReference>
<dbReference type="PRINTS" id="PR00043">
    <property type="entry name" value="LEUZIPPRJUN"/>
</dbReference>
<dbReference type="InterPro" id="IPR021755">
    <property type="entry name" value="TF_Aft1_HRA"/>
</dbReference>
<keyword evidence="6" id="KW-0175">Coiled coil</keyword>
<comment type="caution">
    <text evidence="9">The sequence shown here is derived from an EMBL/GenBank/DDBJ whole genome shotgun (WGS) entry which is preliminary data.</text>
</comment>
<name>A0ABR4AKP8_9LECA</name>
<feature type="compositionally biased region" description="Polar residues" evidence="7">
    <location>
        <begin position="101"/>
        <end position="110"/>
    </location>
</feature>
<dbReference type="Pfam" id="PF11786">
    <property type="entry name" value="Aft1_HRA"/>
    <property type="match status" value="1"/>
</dbReference>
<protein>
    <recommendedName>
        <fullName evidence="8">BZIP domain-containing protein</fullName>
    </recommendedName>
</protein>
<dbReference type="InterPro" id="IPR051027">
    <property type="entry name" value="bZIP_transcription_factors"/>
</dbReference>
<dbReference type="InterPro" id="IPR046347">
    <property type="entry name" value="bZIP_sf"/>
</dbReference>
<keyword evidence="2" id="KW-0805">Transcription regulation</keyword>
<dbReference type="InterPro" id="IPR002112">
    <property type="entry name" value="Leuzip_Jun"/>
</dbReference>
<dbReference type="Pfam" id="PF11787">
    <property type="entry name" value="Aft1_HRR"/>
    <property type="match status" value="1"/>
</dbReference>
<keyword evidence="3" id="KW-0238">DNA-binding</keyword>
<feature type="compositionally biased region" description="Polar residues" evidence="7">
    <location>
        <begin position="174"/>
        <end position="191"/>
    </location>
</feature>
<feature type="domain" description="BZIP" evidence="8">
    <location>
        <begin position="422"/>
        <end position="485"/>
    </location>
</feature>
<reference evidence="9 10" key="1">
    <citation type="submission" date="2024-09" db="EMBL/GenBank/DDBJ databases">
        <title>Rethinking Asexuality: The Enigmatic Case of Functional Sexual Genes in Lepraria (Stereocaulaceae).</title>
        <authorList>
            <person name="Doellman M."/>
            <person name="Sun Y."/>
            <person name="Barcenas-Pena A."/>
            <person name="Lumbsch H.T."/>
            <person name="Grewe F."/>
        </authorList>
    </citation>
    <scope>NUCLEOTIDE SEQUENCE [LARGE SCALE GENOMIC DNA]</scope>
    <source>
        <strain evidence="9 10">Mercado 3170</strain>
    </source>
</reference>
<evidence type="ECO:0000256" key="6">
    <source>
        <dbReference type="SAM" id="Coils"/>
    </source>
</evidence>
<evidence type="ECO:0000256" key="4">
    <source>
        <dbReference type="ARBA" id="ARBA00023163"/>
    </source>
</evidence>
<dbReference type="InterPro" id="IPR021756">
    <property type="entry name" value="TF_Aft1_HRR"/>
</dbReference>
<feature type="region of interest" description="Disordered" evidence="7">
    <location>
        <begin position="311"/>
        <end position="402"/>
    </location>
</feature>
<feature type="compositionally biased region" description="Basic and acidic residues" evidence="7">
    <location>
        <begin position="22"/>
        <end position="38"/>
    </location>
</feature>
<gene>
    <name evidence="9" type="ORF">N7G274_002093</name>
</gene>
<evidence type="ECO:0000313" key="9">
    <source>
        <dbReference type="EMBL" id="KAL2045663.1"/>
    </source>
</evidence>
<keyword evidence="10" id="KW-1185">Reference proteome</keyword>
<dbReference type="InterPro" id="IPR004827">
    <property type="entry name" value="bZIP"/>
</dbReference>
<evidence type="ECO:0000313" key="10">
    <source>
        <dbReference type="Proteomes" id="UP001590950"/>
    </source>
</evidence>
<feature type="coiled-coil region" evidence="6">
    <location>
        <begin position="447"/>
        <end position="474"/>
    </location>
</feature>
<feature type="compositionally biased region" description="Polar residues" evidence="7">
    <location>
        <begin position="8"/>
        <end position="21"/>
    </location>
</feature>
<keyword evidence="5" id="KW-0539">Nucleus</keyword>
<evidence type="ECO:0000259" key="8">
    <source>
        <dbReference type="PROSITE" id="PS50217"/>
    </source>
</evidence>
<dbReference type="Gene3D" id="1.20.5.170">
    <property type="match status" value="1"/>
</dbReference>
<evidence type="ECO:0000256" key="3">
    <source>
        <dbReference type="ARBA" id="ARBA00023125"/>
    </source>
</evidence>
<dbReference type="Pfam" id="PF11785">
    <property type="entry name" value="Aft1_OSA"/>
    <property type="match status" value="1"/>
</dbReference>
<evidence type="ECO:0000256" key="7">
    <source>
        <dbReference type="SAM" id="MobiDB-lite"/>
    </source>
</evidence>